<evidence type="ECO:0000256" key="1">
    <source>
        <dbReference type="SAM" id="MobiDB-lite"/>
    </source>
</evidence>
<name>A0ABD3JKJ0_EUCGL</name>
<dbReference type="AlphaFoldDB" id="A0ABD3JKJ0"/>
<accession>A0ABD3JKJ0</accession>
<feature type="region of interest" description="Disordered" evidence="1">
    <location>
        <begin position="78"/>
        <end position="105"/>
    </location>
</feature>
<gene>
    <name evidence="2" type="ORF">ACJRO7_031298</name>
</gene>
<evidence type="ECO:0000313" key="3">
    <source>
        <dbReference type="Proteomes" id="UP001634007"/>
    </source>
</evidence>
<protein>
    <submittedName>
        <fullName evidence="2">Uncharacterized protein</fullName>
    </submittedName>
</protein>
<dbReference type="EMBL" id="JBJKBG010000008">
    <property type="protein sequence ID" value="KAL3726381.1"/>
    <property type="molecule type" value="Genomic_DNA"/>
</dbReference>
<keyword evidence="3" id="KW-1185">Reference proteome</keyword>
<organism evidence="2 3">
    <name type="scientific">Eucalyptus globulus</name>
    <name type="common">Tasmanian blue gum</name>
    <dbReference type="NCBI Taxonomy" id="34317"/>
    <lineage>
        <taxon>Eukaryota</taxon>
        <taxon>Viridiplantae</taxon>
        <taxon>Streptophyta</taxon>
        <taxon>Embryophyta</taxon>
        <taxon>Tracheophyta</taxon>
        <taxon>Spermatophyta</taxon>
        <taxon>Magnoliopsida</taxon>
        <taxon>eudicotyledons</taxon>
        <taxon>Gunneridae</taxon>
        <taxon>Pentapetalae</taxon>
        <taxon>rosids</taxon>
        <taxon>malvids</taxon>
        <taxon>Myrtales</taxon>
        <taxon>Myrtaceae</taxon>
        <taxon>Myrtoideae</taxon>
        <taxon>Eucalypteae</taxon>
        <taxon>Eucalyptus</taxon>
    </lineage>
</organism>
<reference evidence="2 3" key="1">
    <citation type="submission" date="2024-11" db="EMBL/GenBank/DDBJ databases">
        <title>Chromosome-level genome assembly of Eucalyptus globulus Labill. provides insights into its genome evolution.</title>
        <authorList>
            <person name="Li X."/>
        </authorList>
    </citation>
    <scope>NUCLEOTIDE SEQUENCE [LARGE SCALE GENOMIC DNA]</scope>
    <source>
        <strain evidence="2">CL2024</strain>
        <tissue evidence="2">Fresh tender leaves</tissue>
    </source>
</reference>
<comment type="caution">
    <text evidence="2">The sequence shown here is derived from an EMBL/GenBank/DDBJ whole genome shotgun (WGS) entry which is preliminary data.</text>
</comment>
<evidence type="ECO:0000313" key="2">
    <source>
        <dbReference type="EMBL" id="KAL3726381.1"/>
    </source>
</evidence>
<sequence length="105" mass="11098">MGSNLYLQAGEVGKPVSLGECQGPCPTDPGMKWHPSCTCRPRPKTEARSAWTWAPTTPWWSRPASAWAATALAIWQASGSSRPTPIGSGKASSKLGGTFIAKKKA</sequence>
<dbReference type="Proteomes" id="UP001634007">
    <property type="component" value="Unassembled WGS sequence"/>
</dbReference>
<proteinExistence type="predicted"/>